<organism evidence="1 2">
    <name type="scientific">Roseateles toxinivorans</name>
    <dbReference type="NCBI Taxonomy" id="270368"/>
    <lineage>
        <taxon>Bacteria</taxon>
        <taxon>Pseudomonadati</taxon>
        <taxon>Pseudomonadota</taxon>
        <taxon>Betaproteobacteria</taxon>
        <taxon>Burkholderiales</taxon>
        <taxon>Sphaerotilaceae</taxon>
        <taxon>Roseateles</taxon>
    </lineage>
</organism>
<dbReference type="RefSeq" id="WP_133701460.1">
    <property type="nucleotide sequence ID" value="NZ_SNXS01000003.1"/>
</dbReference>
<sequence length="165" mass="19185">MPKLPPRVGVVNDKNFLGFVPHKDVDFNFIGYLLACHLVIEHYLDEFLLSRAPDLMWEKPRLTFAQKADLFPHAMFPNGDEVIAGIRHINALRNKLAHKLETKPEEFEYLPFTRFLEKSNCESVPTTPLELLEAFVNTLSAYFMGWLASDAYRTRWRQNMQQAES</sequence>
<dbReference type="AlphaFoldDB" id="A0A4R6QQZ1"/>
<accession>A0A4R6QQZ1</accession>
<proteinExistence type="predicted"/>
<dbReference type="EMBL" id="SNXS01000003">
    <property type="protein sequence ID" value="TDP71704.1"/>
    <property type="molecule type" value="Genomic_DNA"/>
</dbReference>
<evidence type="ECO:0000313" key="1">
    <source>
        <dbReference type="EMBL" id="TDP71704.1"/>
    </source>
</evidence>
<keyword evidence="2" id="KW-1185">Reference proteome</keyword>
<gene>
    <name evidence="1" type="ORF">DES47_103686</name>
</gene>
<name>A0A4R6QQZ1_9BURK</name>
<evidence type="ECO:0000313" key="2">
    <source>
        <dbReference type="Proteomes" id="UP000295361"/>
    </source>
</evidence>
<dbReference type="InParanoid" id="A0A4R6QQZ1"/>
<dbReference type="Proteomes" id="UP000295361">
    <property type="component" value="Unassembled WGS sequence"/>
</dbReference>
<dbReference type="OrthoDB" id="9134235at2"/>
<protein>
    <submittedName>
        <fullName evidence="1">Uncharacterized protein</fullName>
    </submittedName>
</protein>
<reference evidence="1 2" key="1">
    <citation type="submission" date="2019-03" db="EMBL/GenBank/DDBJ databases">
        <title>Genomic Encyclopedia of Type Strains, Phase IV (KMG-IV): sequencing the most valuable type-strain genomes for metagenomic binning, comparative biology and taxonomic classification.</title>
        <authorList>
            <person name="Goeker M."/>
        </authorList>
    </citation>
    <scope>NUCLEOTIDE SEQUENCE [LARGE SCALE GENOMIC DNA]</scope>
    <source>
        <strain evidence="1 2">DSM 16998</strain>
    </source>
</reference>
<comment type="caution">
    <text evidence="1">The sequence shown here is derived from an EMBL/GenBank/DDBJ whole genome shotgun (WGS) entry which is preliminary data.</text>
</comment>